<protein>
    <submittedName>
        <fullName evidence="1">Uncharacterized protein</fullName>
    </submittedName>
</protein>
<dbReference type="EMBL" id="AQPX01000031">
    <property type="protein sequence ID" value="EON70671.1"/>
    <property type="molecule type" value="Genomic_DNA"/>
</dbReference>
<reference evidence="1 2" key="1">
    <citation type="submission" date="2013-04" db="EMBL/GenBank/DDBJ databases">
        <title>Draft genome of the heavy metal tolerant bacterium Lysinibacillus sphaericus strain OT4b.31.</title>
        <authorList>
            <person name="Pena-Montenegro T.D."/>
            <person name="Dussan J."/>
        </authorList>
    </citation>
    <scope>NUCLEOTIDE SEQUENCE [LARGE SCALE GENOMIC DNA]</scope>
    <source>
        <strain evidence="1 2">OT4b.31</strain>
    </source>
</reference>
<evidence type="ECO:0000313" key="2">
    <source>
        <dbReference type="Proteomes" id="UP000013911"/>
    </source>
</evidence>
<dbReference type="AlphaFoldDB" id="R7Z9Q0"/>
<name>R7Z9Q0_LYSSH</name>
<dbReference type="OrthoDB" id="2735600at2"/>
<dbReference type="Pfam" id="PF24172">
    <property type="entry name" value="CdiI_ImmP"/>
    <property type="match status" value="1"/>
</dbReference>
<dbReference type="Proteomes" id="UP000013911">
    <property type="component" value="Unassembled WGS sequence"/>
</dbReference>
<accession>R7Z9Q0</accession>
<comment type="caution">
    <text evidence="1">The sequence shown here is derived from an EMBL/GenBank/DDBJ whole genome shotgun (WGS) entry which is preliminary data.</text>
</comment>
<sequence>MSKDRKERLKELLDKQEQKRVEEKEKREYEFVLEEVNELFPNHNDYKEEVEILSKEDSEKIKDELFKVFPFCNNGIEWDLMFYKTIFSNFIDYKSALAELINKNHKLNNEICYIIDFKYQYVIKTKLTNIIHRVEEVRTWDRYIYCPQTKLVIEFPSNDVAVGWKG</sequence>
<dbReference type="RefSeq" id="WP_010861022.1">
    <property type="nucleotide sequence ID" value="NZ_KB933406.1"/>
</dbReference>
<dbReference type="PATRIC" id="fig|1285586.5.peg.4295"/>
<proteinExistence type="predicted"/>
<gene>
    <name evidence="1" type="ORF">H131_20607</name>
</gene>
<organism evidence="1 2">
    <name type="scientific">Lysinibacillus sphaericus OT4b.31</name>
    <dbReference type="NCBI Taxonomy" id="1285586"/>
    <lineage>
        <taxon>Bacteria</taxon>
        <taxon>Bacillati</taxon>
        <taxon>Bacillota</taxon>
        <taxon>Bacilli</taxon>
        <taxon>Bacillales</taxon>
        <taxon>Bacillaceae</taxon>
        <taxon>Lysinibacillus</taxon>
    </lineage>
</organism>
<dbReference type="eggNOG" id="ENOG5033RZ6">
    <property type="taxonomic scope" value="Bacteria"/>
</dbReference>
<evidence type="ECO:0000313" key="1">
    <source>
        <dbReference type="EMBL" id="EON70671.1"/>
    </source>
</evidence>
<dbReference type="InterPro" id="IPR049585">
    <property type="entry name" value="CdiI_EcoliA0-like"/>
</dbReference>
<dbReference type="HOGENOM" id="CLU_1600715_0_0_9"/>